<organism evidence="1 2">
    <name type="scientific">Hygrophoropsis aurantiaca</name>
    <dbReference type="NCBI Taxonomy" id="72124"/>
    <lineage>
        <taxon>Eukaryota</taxon>
        <taxon>Fungi</taxon>
        <taxon>Dikarya</taxon>
        <taxon>Basidiomycota</taxon>
        <taxon>Agaricomycotina</taxon>
        <taxon>Agaricomycetes</taxon>
        <taxon>Agaricomycetidae</taxon>
        <taxon>Boletales</taxon>
        <taxon>Coniophorineae</taxon>
        <taxon>Hygrophoropsidaceae</taxon>
        <taxon>Hygrophoropsis</taxon>
    </lineage>
</organism>
<feature type="non-terminal residue" evidence="1">
    <location>
        <position position="317"/>
    </location>
</feature>
<protein>
    <submittedName>
        <fullName evidence="1">P-loop containing nucleoside triphosphate hydrolase protein</fullName>
    </submittedName>
</protein>
<reference evidence="1" key="1">
    <citation type="journal article" date="2021" name="New Phytol.">
        <title>Evolutionary innovations through gain and loss of genes in the ectomycorrhizal Boletales.</title>
        <authorList>
            <person name="Wu G."/>
            <person name="Miyauchi S."/>
            <person name="Morin E."/>
            <person name="Kuo A."/>
            <person name="Drula E."/>
            <person name="Varga T."/>
            <person name="Kohler A."/>
            <person name="Feng B."/>
            <person name="Cao Y."/>
            <person name="Lipzen A."/>
            <person name="Daum C."/>
            <person name="Hundley H."/>
            <person name="Pangilinan J."/>
            <person name="Johnson J."/>
            <person name="Barry K."/>
            <person name="LaButti K."/>
            <person name="Ng V."/>
            <person name="Ahrendt S."/>
            <person name="Min B."/>
            <person name="Choi I.G."/>
            <person name="Park H."/>
            <person name="Plett J.M."/>
            <person name="Magnuson J."/>
            <person name="Spatafora J.W."/>
            <person name="Nagy L.G."/>
            <person name="Henrissat B."/>
            <person name="Grigoriev I.V."/>
            <person name="Yang Z.L."/>
            <person name="Xu J."/>
            <person name="Martin F.M."/>
        </authorList>
    </citation>
    <scope>NUCLEOTIDE SEQUENCE</scope>
    <source>
        <strain evidence="1">ATCC 28755</strain>
    </source>
</reference>
<dbReference type="Proteomes" id="UP000790377">
    <property type="component" value="Unassembled WGS sequence"/>
</dbReference>
<keyword evidence="1" id="KW-0378">Hydrolase</keyword>
<name>A0ACB8ANH3_9AGAM</name>
<accession>A0ACB8ANH3</accession>
<sequence length="317" mass="36473">MTKTTQTKKLSRRKWKGTEQRSDDVFMPVKDARPDDIIILIMGPTGVGKSTFVNTATGKQETRVGHDLESCTSNIQHVVVPYPPDPSRRLVFVDTPGFDDTYVDDTEILRRIAVWLARSYSDEMKLTGVIYLHEISQTRMLGTTRKNFMMFHKLVGAEAARNVILTSTKWAHIKQEAGRNREEQLVATFWKEMIESGSRIARFLGTHESAWEIINLIVERNALEALHIQRELVDLGKLIPDTEAGNALRLTLQGLVETHKQTISRLHGRELDEGGNDDLQRKLHDTEKQLRELLSQVQNLKIPFYKRRFPFLRIFHC</sequence>
<evidence type="ECO:0000313" key="1">
    <source>
        <dbReference type="EMBL" id="KAH7914568.1"/>
    </source>
</evidence>
<evidence type="ECO:0000313" key="2">
    <source>
        <dbReference type="Proteomes" id="UP000790377"/>
    </source>
</evidence>
<dbReference type="EMBL" id="MU267612">
    <property type="protein sequence ID" value="KAH7914568.1"/>
    <property type="molecule type" value="Genomic_DNA"/>
</dbReference>
<keyword evidence="2" id="KW-1185">Reference proteome</keyword>
<proteinExistence type="predicted"/>
<comment type="caution">
    <text evidence="1">The sequence shown here is derived from an EMBL/GenBank/DDBJ whole genome shotgun (WGS) entry which is preliminary data.</text>
</comment>
<gene>
    <name evidence="1" type="ORF">BJ138DRAFT_1170548</name>
</gene>